<feature type="domain" description="FAD-binding" evidence="3">
    <location>
        <begin position="344"/>
        <end position="439"/>
    </location>
</feature>
<dbReference type="Pfam" id="PF01494">
    <property type="entry name" value="FAD_binding_3"/>
    <property type="match status" value="2"/>
</dbReference>
<dbReference type="PANTHER" id="PTHR46496:SF4">
    <property type="entry name" value="ZEAXANTHIN EPOXIDASE"/>
    <property type="match status" value="1"/>
</dbReference>
<evidence type="ECO:0000256" key="2">
    <source>
        <dbReference type="SAM" id="SignalP"/>
    </source>
</evidence>
<dbReference type="STRING" id="2903.R1D994"/>
<evidence type="ECO:0000313" key="4">
    <source>
        <dbReference type="EnsemblProtists" id="EOD32038"/>
    </source>
</evidence>
<dbReference type="RefSeq" id="XP_005784467.1">
    <property type="nucleotide sequence ID" value="XM_005784410.1"/>
</dbReference>
<dbReference type="PRINTS" id="PR00420">
    <property type="entry name" value="RNGMNOXGNASE"/>
</dbReference>
<dbReference type="InterPro" id="IPR036188">
    <property type="entry name" value="FAD/NAD-bd_sf"/>
</dbReference>
<dbReference type="InterPro" id="IPR002938">
    <property type="entry name" value="FAD-bd"/>
</dbReference>
<dbReference type="EnsemblProtists" id="EOD32038">
    <property type="protein sequence ID" value="EOD32038"/>
    <property type="gene ID" value="EMIHUDRAFT_449485"/>
</dbReference>
<evidence type="ECO:0000259" key="3">
    <source>
        <dbReference type="Pfam" id="PF01494"/>
    </source>
</evidence>
<reference evidence="5" key="1">
    <citation type="journal article" date="2013" name="Nature">
        <title>Pan genome of the phytoplankton Emiliania underpins its global distribution.</title>
        <authorList>
            <person name="Read B.A."/>
            <person name="Kegel J."/>
            <person name="Klute M.J."/>
            <person name="Kuo A."/>
            <person name="Lefebvre S.C."/>
            <person name="Maumus F."/>
            <person name="Mayer C."/>
            <person name="Miller J."/>
            <person name="Monier A."/>
            <person name="Salamov A."/>
            <person name="Young J."/>
            <person name="Aguilar M."/>
            <person name="Claverie J.M."/>
            <person name="Frickenhaus S."/>
            <person name="Gonzalez K."/>
            <person name="Herman E.K."/>
            <person name="Lin Y.C."/>
            <person name="Napier J."/>
            <person name="Ogata H."/>
            <person name="Sarno A.F."/>
            <person name="Shmutz J."/>
            <person name="Schroeder D."/>
            <person name="de Vargas C."/>
            <person name="Verret F."/>
            <person name="von Dassow P."/>
            <person name="Valentin K."/>
            <person name="Van de Peer Y."/>
            <person name="Wheeler G."/>
            <person name="Dacks J.B."/>
            <person name="Delwiche C.F."/>
            <person name="Dyhrman S.T."/>
            <person name="Glockner G."/>
            <person name="John U."/>
            <person name="Richards T."/>
            <person name="Worden A.Z."/>
            <person name="Zhang X."/>
            <person name="Grigoriev I.V."/>
            <person name="Allen A.E."/>
            <person name="Bidle K."/>
            <person name="Borodovsky M."/>
            <person name="Bowler C."/>
            <person name="Brownlee C."/>
            <person name="Cock J.M."/>
            <person name="Elias M."/>
            <person name="Gladyshev V.N."/>
            <person name="Groth M."/>
            <person name="Guda C."/>
            <person name="Hadaegh A."/>
            <person name="Iglesias-Rodriguez M.D."/>
            <person name="Jenkins J."/>
            <person name="Jones B.M."/>
            <person name="Lawson T."/>
            <person name="Leese F."/>
            <person name="Lindquist E."/>
            <person name="Lobanov A."/>
            <person name="Lomsadze A."/>
            <person name="Malik S.B."/>
            <person name="Marsh M.E."/>
            <person name="Mackinder L."/>
            <person name="Mock T."/>
            <person name="Mueller-Roeber B."/>
            <person name="Pagarete A."/>
            <person name="Parker M."/>
            <person name="Probert I."/>
            <person name="Quesneville H."/>
            <person name="Raines C."/>
            <person name="Rensing S.A."/>
            <person name="Riano-Pachon D.M."/>
            <person name="Richier S."/>
            <person name="Rokitta S."/>
            <person name="Shiraiwa Y."/>
            <person name="Soanes D.M."/>
            <person name="van der Giezen M."/>
            <person name="Wahlund T.M."/>
            <person name="Williams B."/>
            <person name="Wilson W."/>
            <person name="Wolfe G."/>
            <person name="Wurch L.L."/>
        </authorList>
    </citation>
    <scope>NUCLEOTIDE SEQUENCE</scope>
</reference>
<dbReference type="GO" id="GO:0071949">
    <property type="term" value="F:FAD binding"/>
    <property type="evidence" value="ECO:0007669"/>
    <property type="project" value="InterPro"/>
</dbReference>
<name>A0A0D3K8F3_EMIH1</name>
<dbReference type="OMA" id="CECESIR"/>
<dbReference type="KEGG" id="ehx:EMIHUDRAFT_449485"/>
<accession>A0A0D3K8F3</accession>
<dbReference type="PaxDb" id="2903-EOD32038"/>
<dbReference type="Proteomes" id="UP000013827">
    <property type="component" value="Unassembled WGS sequence"/>
</dbReference>
<dbReference type="eggNOG" id="KOG2614">
    <property type="taxonomic scope" value="Eukaryota"/>
</dbReference>
<dbReference type="HOGENOM" id="CLU_557169_0_0_1"/>
<dbReference type="AlphaFoldDB" id="A0A0D3K8F3"/>
<feature type="region of interest" description="Disordered" evidence="1">
    <location>
        <begin position="440"/>
        <end position="462"/>
    </location>
</feature>
<sequence length="490" mass="51934">MAPPWLSRFALISSVVAASAIVRRSAALRSHLARILGVTRWHVPRVDGVIEADVAIAGAGLGGLALSAALRRRGFRVVVLERAAAARYTSQGTIALWPNGLAALEAAGGARLPAAVSKRGVAVEATEILNCGLHGSESTRRIEVGSHGVSAFFIPWAKVQQELMAAAEEGEAVGGAVRGPWLLESWTLDGRGVLGALSSALRRWRSPPWLMCSHEAAGFAEDAEAVEGSPGGGVDLERINDYSTTNWNAILRHAAIPGPPVVPRGESRILNLASPKLSCYLVDCGEGELFWQIRQADAAWGHAQRGAGLGRPGIKARLLSLFDEAETAAGVGARDILRVIRATAEEGIFERRIFDTQPLPAWSSAAGRVTLLGDAAHALHPTPGQGANQAFEDAAALAEALCDAADRTGGGRRLRAEDVPAAVATYEERRRRRATAVQAWAAGGGRRQRDGTWQRTKPGPEAEAFRQWVLKYPAPGEEASVPPVPNDISK</sequence>
<evidence type="ECO:0000313" key="5">
    <source>
        <dbReference type="Proteomes" id="UP000013827"/>
    </source>
</evidence>
<feature type="domain" description="FAD-binding" evidence="3">
    <location>
        <begin position="51"/>
        <end position="108"/>
    </location>
</feature>
<evidence type="ECO:0000256" key="1">
    <source>
        <dbReference type="SAM" id="MobiDB-lite"/>
    </source>
</evidence>
<dbReference type="PANTHER" id="PTHR46496">
    <property type="match status" value="1"/>
</dbReference>
<dbReference type="Gene3D" id="3.50.50.60">
    <property type="entry name" value="FAD/NAD(P)-binding domain"/>
    <property type="match status" value="2"/>
</dbReference>
<protein>
    <recommendedName>
        <fullName evidence="3">FAD-binding domain-containing protein</fullName>
    </recommendedName>
</protein>
<feature type="compositionally biased region" description="Basic and acidic residues" evidence="1">
    <location>
        <begin position="447"/>
        <end position="462"/>
    </location>
</feature>
<feature type="signal peptide" evidence="2">
    <location>
        <begin position="1"/>
        <end position="18"/>
    </location>
</feature>
<keyword evidence="2" id="KW-0732">Signal</keyword>
<proteinExistence type="predicted"/>
<dbReference type="SUPFAM" id="SSF51905">
    <property type="entry name" value="FAD/NAD(P)-binding domain"/>
    <property type="match status" value="1"/>
</dbReference>
<organism evidence="4 5">
    <name type="scientific">Emiliania huxleyi (strain CCMP1516)</name>
    <dbReference type="NCBI Taxonomy" id="280463"/>
    <lineage>
        <taxon>Eukaryota</taxon>
        <taxon>Haptista</taxon>
        <taxon>Haptophyta</taxon>
        <taxon>Prymnesiophyceae</taxon>
        <taxon>Isochrysidales</taxon>
        <taxon>Noelaerhabdaceae</taxon>
        <taxon>Emiliania</taxon>
    </lineage>
</organism>
<dbReference type="GeneID" id="17277310"/>
<reference evidence="4" key="2">
    <citation type="submission" date="2024-10" db="UniProtKB">
        <authorList>
            <consortium name="EnsemblProtists"/>
        </authorList>
    </citation>
    <scope>IDENTIFICATION</scope>
</reference>
<dbReference type="Gene3D" id="3.30.9.30">
    <property type="match status" value="1"/>
</dbReference>
<feature type="chain" id="PRO_5044241831" description="FAD-binding domain-containing protein" evidence="2">
    <location>
        <begin position="19"/>
        <end position="490"/>
    </location>
</feature>
<keyword evidence="5" id="KW-1185">Reference proteome</keyword>